<evidence type="ECO:0000313" key="3">
    <source>
        <dbReference type="Proteomes" id="UP000810252"/>
    </source>
</evidence>
<organism evidence="2 3">
    <name type="scientific">Candidatus Cryptobacteroides merdigallinarum</name>
    <dbReference type="NCBI Taxonomy" id="2840770"/>
    <lineage>
        <taxon>Bacteria</taxon>
        <taxon>Pseudomonadati</taxon>
        <taxon>Bacteroidota</taxon>
        <taxon>Bacteroidia</taxon>
        <taxon>Bacteroidales</taxon>
        <taxon>Candidatus Cryptobacteroides</taxon>
    </lineage>
</organism>
<dbReference type="SFLD" id="SFLDG01129">
    <property type="entry name" value="C1.5:_HAD__Beta-PGM__Phosphata"/>
    <property type="match status" value="1"/>
</dbReference>
<dbReference type="InterPro" id="IPR051540">
    <property type="entry name" value="S-2-haloacid_dehalogenase"/>
</dbReference>
<dbReference type="Proteomes" id="UP000810252">
    <property type="component" value="Unassembled WGS sequence"/>
</dbReference>
<dbReference type="AlphaFoldDB" id="A0A9D9EJA3"/>
<sequence>MEDRIKVVAFDADDTLWDNQTYFDEAETRFCSLMAGYGEEGFLRKELFSTEMQNMDTLGYGVMAFTLSMIETALRLSRNTIPAATVSEIYGIGRQMLRNPATPLPGVEETLETLKRTRPYKTIVITKGNTTDQENKLERSGLKRFFSHIEIVPDKTEKAYREIIDALGIGASELLMVGNSFKSDIAPVLAIGGYGVHIPAKSTWQHEIIEEFDHPHLFRLKDFRDLTSIL</sequence>
<dbReference type="Gene3D" id="1.10.150.240">
    <property type="entry name" value="Putative phosphatase, domain 2"/>
    <property type="match status" value="1"/>
</dbReference>
<dbReference type="SUPFAM" id="SSF56784">
    <property type="entry name" value="HAD-like"/>
    <property type="match status" value="1"/>
</dbReference>
<protein>
    <submittedName>
        <fullName evidence="2">HAD family hydrolase</fullName>
    </submittedName>
</protein>
<dbReference type="Pfam" id="PF00702">
    <property type="entry name" value="Hydrolase"/>
    <property type="match status" value="1"/>
</dbReference>
<dbReference type="InterPro" id="IPR023214">
    <property type="entry name" value="HAD_sf"/>
</dbReference>
<dbReference type="GO" id="GO:0016787">
    <property type="term" value="F:hydrolase activity"/>
    <property type="evidence" value="ECO:0007669"/>
    <property type="project" value="UniProtKB-KW"/>
</dbReference>
<dbReference type="EMBL" id="JADIMQ010000025">
    <property type="protein sequence ID" value="MBO8447970.1"/>
    <property type="molecule type" value="Genomic_DNA"/>
</dbReference>
<gene>
    <name evidence="2" type="ORF">IAC29_01700</name>
</gene>
<evidence type="ECO:0000256" key="1">
    <source>
        <dbReference type="ARBA" id="ARBA00022801"/>
    </source>
</evidence>
<dbReference type="InterPro" id="IPR036412">
    <property type="entry name" value="HAD-like_sf"/>
</dbReference>
<accession>A0A9D9EJA3</accession>
<evidence type="ECO:0000313" key="2">
    <source>
        <dbReference type="EMBL" id="MBO8447970.1"/>
    </source>
</evidence>
<dbReference type="Gene3D" id="3.40.50.1000">
    <property type="entry name" value="HAD superfamily/HAD-like"/>
    <property type="match status" value="1"/>
</dbReference>
<dbReference type="PANTHER" id="PTHR43316">
    <property type="entry name" value="HYDROLASE, HALOACID DELAHOGENASE-RELATED"/>
    <property type="match status" value="1"/>
</dbReference>
<reference evidence="2" key="1">
    <citation type="submission" date="2020-10" db="EMBL/GenBank/DDBJ databases">
        <authorList>
            <person name="Gilroy R."/>
        </authorList>
    </citation>
    <scope>NUCLEOTIDE SEQUENCE</scope>
    <source>
        <strain evidence="2">20514</strain>
    </source>
</reference>
<keyword evidence="1 2" id="KW-0378">Hydrolase</keyword>
<dbReference type="InterPro" id="IPR023198">
    <property type="entry name" value="PGP-like_dom2"/>
</dbReference>
<dbReference type="SFLD" id="SFLDS00003">
    <property type="entry name" value="Haloacid_Dehalogenase"/>
    <property type="match status" value="1"/>
</dbReference>
<dbReference type="PANTHER" id="PTHR43316:SF8">
    <property type="entry name" value="HAD FAMILY HYDROLASE"/>
    <property type="match status" value="1"/>
</dbReference>
<reference evidence="2" key="2">
    <citation type="journal article" date="2021" name="PeerJ">
        <title>Extensive microbial diversity within the chicken gut microbiome revealed by metagenomics and culture.</title>
        <authorList>
            <person name="Gilroy R."/>
            <person name="Ravi A."/>
            <person name="Getino M."/>
            <person name="Pursley I."/>
            <person name="Horton D.L."/>
            <person name="Alikhan N.F."/>
            <person name="Baker D."/>
            <person name="Gharbi K."/>
            <person name="Hall N."/>
            <person name="Watson M."/>
            <person name="Adriaenssens E.M."/>
            <person name="Foster-Nyarko E."/>
            <person name="Jarju S."/>
            <person name="Secka A."/>
            <person name="Antonio M."/>
            <person name="Oren A."/>
            <person name="Chaudhuri R.R."/>
            <person name="La Ragione R."/>
            <person name="Hildebrand F."/>
            <person name="Pallen M.J."/>
        </authorList>
    </citation>
    <scope>NUCLEOTIDE SEQUENCE</scope>
    <source>
        <strain evidence="2">20514</strain>
    </source>
</reference>
<comment type="caution">
    <text evidence="2">The sequence shown here is derived from an EMBL/GenBank/DDBJ whole genome shotgun (WGS) entry which is preliminary data.</text>
</comment>
<proteinExistence type="predicted"/>
<name>A0A9D9EJA3_9BACT</name>